<dbReference type="EMBL" id="SEYY01009616">
    <property type="protein sequence ID" value="KAB7501751.1"/>
    <property type="molecule type" value="Genomic_DNA"/>
</dbReference>
<dbReference type="Proteomes" id="UP000326759">
    <property type="component" value="Unassembled WGS sequence"/>
</dbReference>
<protein>
    <submittedName>
        <fullName evidence="3">Uncharacterized protein</fullName>
    </submittedName>
</protein>
<sequence>MSRTATCKYLLTPDNSPIRLRLEALQEMIEPSCFFPNNASGTWISSGLGEPQVEINSTHIIESRWIGYQLRKDINVCIQQKGRRFLMAKISEFGCQAEFVCWEMVPRHHNVIRYRKSRAMIRNSFHVCDYKNFQNERHWKYDTLINEDAKPVECPFSGRFTFGQKGSAPLQTRVLNGITQSPLDTYHCPNRQTDFSICDSDRKNIIIDLDYCFSLDKYGHPADIKSIPDYRLNCVGYWKENLVSYLITHDPSDSVSRFRCWVYQRVSMTELRLSQGLGSSCGLNQMYTSFTAEEGAAVALNLTFIERIQEVKENLNHEESEWFSRSPREPS</sequence>
<dbReference type="InterPro" id="IPR055470">
    <property type="entry name" value="DUF7042"/>
</dbReference>
<dbReference type="OrthoDB" id="9982946at2759"/>
<proteinExistence type="predicted"/>
<dbReference type="Pfam" id="PF23069">
    <property type="entry name" value="DUF7042"/>
    <property type="match status" value="1"/>
</dbReference>
<dbReference type="PANTHER" id="PTHR22255">
    <property type="entry name" value="LP06548P"/>
    <property type="match status" value="1"/>
</dbReference>
<organism evidence="3 4">
    <name type="scientific">Armadillidium nasatum</name>
    <dbReference type="NCBI Taxonomy" id="96803"/>
    <lineage>
        <taxon>Eukaryota</taxon>
        <taxon>Metazoa</taxon>
        <taxon>Ecdysozoa</taxon>
        <taxon>Arthropoda</taxon>
        <taxon>Crustacea</taxon>
        <taxon>Multicrustacea</taxon>
        <taxon>Malacostraca</taxon>
        <taxon>Eumalacostraca</taxon>
        <taxon>Peracarida</taxon>
        <taxon>Isopoda</taxon>
        <taxon>Oniscidea</taxon>
        <taxon>Crinocheta</taxon>
        <taxon>Armadillidiidae</taxon>
        <taxon>Armadillidium</taxon>
    </lineage>
</organism>
<evidence type="ECO:0000259" key="1">
    <source>
        <dbReference type="Pfam" id="PF23069"/>
    </source>
</evidence>
<accession>A0A5N5T581</accession>
<evidence type="ECO:0000313" key="4">
    <source>
        <dbReference type="Proteomes" id="UP000326759"/>
    </source>
</evidence>
<name>A0A5N5T581_9CRUS</name>
<keyword evidence="4" id="KW-1185">Reference proteome</keyword>
<dbReference type="AlphaFoldDB" id="A0A5N5T581"/>
<feature type="domain" description="DUF7042" evidence="1">
    <location>
        <begin position="150"/>
        <end position="290"/>
    </location>
</feature>
<dbReference type="PANTHER" id="PTHR22255:SF1">
    <property type="entry name" value="LD32918P"/>
    <property type="match status" value="1"/>
</dbReference>
<dbReference type="Pfam" id="PF23070">
    <property type="entry name" value="DUF7043"/>
    <property type="match status" value="1"/>
</dbReference>
<gene>
    <name evidence="3" type="ORF">Anas_07659</name>
</gene>
<dbReference type="InterPro" id="IPR055471">
    <property type="entry name" value="DUF7043"/>
</dbReference>
<dbReference type="GO" id="GO:0042060">
    <property type="term" value="P:wound healing"/>
    <property type="evidence" value="ECO:0007669"/>
    <property type="project" value="TreeGrafter"/>
</dbReference>
<comment type="caution">
    <text evidence="3">The sequence shown here is derived from an EMBL/GenBank/DDBJ whole genome shotgun (WGS) entry which is preliminary data.</text>
</comment>
<evidence type="ECO:0000259" key="2">
    <source>
        <dbReference type="Pfam" id="PF23070"/>
    </source>
</evidence>
<feature type="domain" description="DUF7043" evidence="2">
    <location>
        <begin position="31"/>
        <end position="140"/>
    </location>
</feature>
<reference evidence="3 4" key="1">
    <citation type="journal article" date="2019" name="PLoS Biol.">
        <title>Sex chromosomes control vertical transmission of feminizing Wolbachia symbionts in an isopod.</title>
        <authorList>
            <person name="Becking T."/>
            <person name="Chebbi M.A."/>
            <person name="Giraud I."/>
            <person name="Moumen B."/>
            <person name="Laverre T."/>
            <person name="Caubet Y."/>
            <person name="Peccoud J."/>
            <person name="Gilbert C."/>
            <person name="Cordaux R."/>
        </authorList>
    </citation>
    <scope>NUCLEOTIDE SEQUENCE [LARGE SCALE GENOMIC DNA]</scope>
    <source>
        <strain evidence="3">ANa2</strain>
        <tissue evidence="3">Whole body excluding digestive tract and cuticle</tissue>
    </source>
</reference>
<evidence type="ECO:0000313" key="3">
    <source>
        <dbReference type="EMBL" id="KAB7501751.1"/>
    </source>
</evidence>